<dbReference type="AlphaFoldDB" id="A0A7V4LDN9"/>
<proteinExistence type="predicted"/>
<reference evidence="2" key="1">
    <citation type="journal article" date="2020" name="mSystems">
        <title>Genome- and Community-Level Interaction Insights into Carbon Utilization and Element Cycling Functions of Hydrothermarchaeota in Hydrothermal Sediment.</title>
        <authorList>
            <person name="Zhou Z."/>
            <person name="Liu Y."/>
            <person name="Xu W."/>
            <person name="Pan J."/>
            <person name="Luo Z.H."/>
            <person name="Li M."/>
        </authorList>
    </citation>
    <scope>NUCLEOTIDE SEQUENCE [LARGE SCALE GENOMIC DNA]</scope>
    <source>
        <strain evidence="2">SpSt-548</strain>
    </source>
</reference>
<organism evidence="2">
    <name type="scientific">Desulfobacca acetoxidans</name>
    <dbReference type="NCBI Taxonomy" id="60893"/>
    <lineage>
        <taxon>Bacteria</taxon>
        <taxon>Pseudomonadati</taxon>
        <taxon>Thermodesulfobacteriota</taxon>
        <taxon>Desulfobaccia</taxon>
        <taxon>Desulfobaccales</taxon>
        <taxon>Desulfobaccaceae</taxon>
        <taxon>Desulfobacca</taxon>
    </lineage>
</organism>
<feature type="transmembrane region" description="Helical" evidence="1">
    <location>
        <begin position="20"/>
        <end position="38"/>
    </location>
</feature>
<comment type="caution">
    <text evidence="2">The sequence shown here is derived from an EMBL/GenBank/DDBJ whole genome shotgun (WGS) entry which is preliminary data.</text>
</comment>
<gene>
    <name evidence="2" type="ORF">ENT08_08940</name>
</gene>
<sequence length="94" mass="10380">MPSSGISRSERGGGMKTKALWLLAAGTALVLFAAQNWHYPDPPIQFLGFRFLPLPYPLIIYSCFLLGFLAGWLAHAWRAKRRKSDAPPAQPPGD</sequence>
<keyword evidence="1" id="KW-0472">Membrane</keyword>
<dbReference type="EMBL" id="DSXI01000533">
    <property type="protein sequence ID" value="HGS05837.1"/>
    <property type="molecule type" value="Genomic_DNA"/>
</dbReference>
<keyword evidence="1" id="KW-1133">Transmembrane helix</keyword>
<evidence type="ECO:0000313" key="2">
    <source>
        <dbReference type="EMBL" id="HGS05837.1"/>
    </source>
</evidence>
<evidence type="ECO:0000256" key="1">
    <source>
        <dbReference type="SAM" id="Phobius"/>
    </source>
</evidence>
<protein>
    <submittedName>
        <fullName evidence="2">DUF1049 domain-containing protein</fullName>
    </submittedName>
</protein>
<accession>A0A7V4LDN9</accession>
<keyword evidence="1" id="KW-0812">Transmembrane</keyword>
<feature type="transmembrane region" description="Helical" evidence="1">
    <location>
        <begin position="58"/>
        <end position="77"/>
    </location>
</feature>
<name>A0A7V4LDN9_9BACT</name>